<evidence type="ECO:0000256" key="2">
    <source>
        <dbReference type="ARBA" id="ARBA00011073"/>
    </source>
</evidence>
<gene>
    <name evidence="4" type="ORF">HKW66_Vig0251390</name>
</gene>
<keyword evidence="4" id="KW-0378">Hydrolase</keyword>
<keyword evidence="4" id="KW-0645">Protease</keyword>
<evidence type="ECO:0000313" key="5">
    <source>
        <dbReference type="Proteomes" id="UP000743370"/>
    </source>
</evidence>
<reference evidence="4 5" key="1">
    <citation type="submission" date="2020-05" db="EMBL/GenBank/DDBJ databases">
        <title>Vigna angularis (adzuki bean) Var. LongXiaoDou No. 4 denovo assembly.</title>
        <authorList>
            <person name="Xiang H."/>
        </authorList>
    </citation>
    <scope>NUCLEOTIDE SEQUENCE [LARGE SCALE GENOMIC DNA]</scope>
    <source>
        <tissue evidence="4">Leaf</tissue>
    </source>
</reference>
<evidence type="ECO:0000256" key="3">
    <source>
        <dbReference type="ARBA" id="ARBA00022729"/>
    </source>
</evidence>
<sequence length="133" mass="14202">MDKVVVDEVHVILLSVGTSGYSSQYFRDSIPLGAFGVARHNVLVLCFAENSGPRVGMLGLRRGVQWLADGLGMILTNPAENDEELLANAHLLLATMVGQIAGDEIKECIRLSQYPTTTIEFKGTVIGGSPSAT</sequence>
<evidence type="ECO:0000313" key="4">
    <source>
        <dbReference type="EMBL" id="KAG2377155.1"/>
    </source>
</evidence>
<evidence type="ECO:0000256" key="1">
    <source>
        <dbReference type="ARBA" id="ARBA00004613"/>
    </source>
</evidence>
<dbReference type="AlphaFoldDB" id="A0A8T0JRE2"/>
<dbReference type="GO" id="GO:0006508">
    <property type="term" value="P:proteolysis"/>
    <property type="evidence" value="ECO:0007669"/>
    <property type="project" value="UniProtKB-KW"/>
</dbReference>
<dbReference type="GO" id="GO:0008233">
    <property type="term" value="F:peptidase activity"/>
    <property type="evidence" value="ECO:0007669"/>
    <property type="project" value="UniProtKB-KW"/>
</dbReference>
<organism evidence="4 5">
    <name type="scientific">Phaseolus angularis</name>
    <name type="common">Azuki bean</name>
    <name type="synonym">Vigna angularis</name>
    <dbReference type="NCBI Taxonomy" id="3914"/>
    <lineage>
        <taxon>Eukaryota</taxon>
        <taxon>Viridiplantae</taxon>
        <taxon>Streptophyta</taxon>
        <taxon>Embryophyta</taxon>
        <taxon>Tracheophyta</taxon>
        <taxon>Spermatophyta</taxon>
        <taxon>Magnoliopsida</taxon>
        <taxon>eudicotyledons</taxon>
        <taxon>Gunneridae</taxon>
        <taxon>Pentapetalae</taxon>
        <taxon>rosids</taxon>
        <taxon>fabids</taxon>
        <taxon>Fabales</taxon>
        <taxon>Fabaceae</taxon>
        <taxon>Papilionoideae</taxon>
        <taxon>50 kb inversion clade</taxon>
        <taxon>NPAAA clade</taxon>
        <taxon>indigoferoid/millettioid clade</taxon>
        <taxon>Phaseoleae</taxon>
        <taxon>Vigna</taxon>
    </lineage>
</organism>
<dbReference type="GO" id="GO:0005576">
    <property type="term" value="C:extracellular region"/>
    <property type="evidence" value="ECO:0007669"/>
    <property type="project" value="UniProtKB-SubCell"/>
</dbReference>
<dbReference type="Gene3D" id="3.50.30.30">
    <property type="match status" value="1"/>
</dbReference>
<protein>
    <submittedName>
        <fullName evidence="4">Subtilisin-like protease</fullName>
    </submittedName>
</protein>
<keyword evidence="3" id="KW-0732">Signal</keyword>
<dbReference type="InterPro" id="IPR045051">
    <property type="entry name" value="SBT"/>
</dbReference>
<proteinExistence type="inferred from homology"/>
<dbReference type="PANTHER" id="PTHR10795">
    <property type="entry name" value="PROPROTEIN CONVERTASE SUBTILISIN/KEXIN"/>
    <property type="match status" value="1"/>
</dbReference>
<comment type="subcellular location">
    <subcellularLocation>
        <location evidence="1">Secreted</location>
    </subcellularLocation>
</comment>
<comment type="caution">
    <text evidence="4">The sequence shown here is derived from an EMBL/GenBank/DDBJ whole genome shotgun (WGS) entry which is preliminary data.</text>
</comment>
<comment type="similarity">
    <text evidence="2">Belongs to the peptidase S8 family.</text>
</comment>
<dbReference type="Proteomes" id="UP000743370">
    <property type="component" value="Unassembled WGS sequence"/>
</dbReference>
<name>A0A8T0JRE2_PHAAN</name>
<accession>A0A8T0JRE2</accession>
<dbReference type="EMBL" id="JABFOF010000010">
    <property type="protein sequence ID" value="KAG2377155.1"/>
    <property type="molecule type" value="Genomic_DNA"/>
</dbReference>